<gene>
    <name evidence="2" type="ORF">PGT21_007964</name>
    <name evidence="3" type="ORF">PGTUg99_008850</name>
</gene>
<feature type="compositionally biased region" description="Polar residues" evidence="1">
    <location>
        <begin position="103"/>
        <end position="121"/>
    </location>
</feature>
<dbReference type="EMBL" id="VSWC01000106">
    <property type="protein sequence ID" value="KAA1085462.1"/>
    <property type="molecule type" value="Genomic_DNA"/>
</dbReference>
<sequence length="159" mass="18041">MHLRSLLRSSCSIYSILMCLRPIVCPTIVYELQPNPYRSGEELTTHDWHQLIKTQDFGRVVDRHDFPPDRDVIQIRQPNRNSPPAEIISLHSDSSRKLDQHQQQDPLISSATTLPSITPSDSGRKTFLKKAFSRLGFSGSTRPTTTETKDVEQSTVKSP</sequence>
<comment type="caution">
    <text evidence="3">The sequence shown here is derived from an EMBL/GenBank/DDBJ whole genome shotgun (WGS) entry which is preliminary data.</text>
</comment>
<evidence type="ECO:0000313" key="3">
    <source>
        <dbReference type="EMBL" id="KAA1122962.1"/>
    </source>
</evidence>
<dbReference type="AlphaFoldDB" id="A0A5B0RC61"/>
<reference evidence="4 5" key="1">
    <citation type="submission" date="2019-05" db="EMBL/GenBank/DDBJ databases">
        <title>Emergence of the Ug99 lineage of the wheat stem rust pathogen through somatic hybridization.</title>
        <authorList>
            <person name="Li F."/>
            <person name="Upadhyaya N.M."/>
            <person name="Sperschneider J."/>
            <person name="Matny O."/>
            <person name="Nguyen-Phuc H."/>
            <person name="Mago R."/>
            <person name="Raley C."/>
            <person name="Miller M.E."/>
            <person name="Silverstein K.A.T."/>
            <person name="Henningsen E."/>
            <person name="Hirsch C.D."/>
            <person name="Visser B."/>
            <person name="Pretorius Z.A."/>
            <person name="Steffenson B.J."/>
            <person name="Schwessinger B."/>
            <person name="Dodds P.N."/>
            <person name="Figueroa M."/>
        </authorList>
    </citation>
    <scope>NUCLEOTIDE SEQUENCE [LARGE SCALE GENOMIC DNA]</scope>
    <source>
        <strain evidence="2">21-0</strain>
        <strain evidence="3 5">Ug99</strain>
    </source>
</reference>
<feature type="compositionally biased region" description="Basic and acidic residues" evidence="1">
    <location>
        <begin position="93"/>
        <end position="102"/>
    </location>
</feature>
<protein>
    <submittedName>
        <fullName evidence="3">Uncharacterized protein</fullName>
    </submittedName>
</protein>
<evidence type="ECO:0000313" key="2">
    <source>
        <dbReference type="EMBL" id="KAA1085462.1"/>
    </source>
</evidence>
<name>A0A5B0RC61_PUCGR</name>
<evidence type="ECO:0000256" key="1">
    <source>
        <dbReference type="SAM" id="MobiDB-lite"/>
    </source>
</evidence>
<accession>A0A5B0RC61</accession>
<feature type="region of interest" description="Disordered" evidence="1">
    <location>
        <begin position="74"/>
        <end position="159"/>
    </location>
</feature>
<proteinExistence type="predicted"/>
<dbReference type="EMBL" id="VDEP01000213">
    <property type="protein sequence ID" value="KAA1122962.1"/>
    <property type="molecule type" value="Genomic_DNA"/>
</dbReference>
<dbReference type="Proteomes" id="UP000325313">
    <property type="component" value="Unassembled WGS sequence"/>
</dbReference>
<evidence type="ECO:0000313" key="4">
    <source>
        <dbReference type="Proteomes" id="UP000324748"/>
    </source>
</evidence>
<dbReference type="Proteomes" id="UP000324748">
    <property type="component" value="Unassembled WGS sequence"/>
</dbReference>
<evidence type="ECO:0000313" key="5">
    <source>
        <dbReference type="Proteomes" id="UP000325313"/>
    </source>
</evidence>
<organism evidence="3 5">
    <name type="scientific">Puccinia graminis f. sp. tritici</name>
    <dbReference type="NCBI Taxonomy" id="56615"/>
    <lineage>
        <taxon>Eukaryota</taxon>
        <taxon>Fungi</taxon>
        <taxon>Dikarya</taxon>
        <taxon>Basidiomycota</taxon>
        <taxon>Pucciniomycotina</taxon>
        <taxon>Pucciniomycetes</taxon>
        <taxon>Pucciniales</taxon>
        <taxon>Pucciniaceae</taxon>
        <taxon>Puccinia</taxon>
    </lineage>
</organism>
<keyword evidence="4" id="KW-1185">Reference proteome</keyword>